<feature type="transmembrane region" description="Helical" evidence="1">
    <location>
        <begin position="34"/>
        <end position="56"/>
    </location>
</feature>
<keyword evidence="1" id="KW-0472">Membrane</keyword>
<dbReference type="EMBL" id="CAKXZT010000152">
    <property type="protein sequence ID" value="CAH2407224.1"/>
    <property type="molecule type" value="Genomic_DNA"/>
</dbReference>
<keyword evidence="3" id="KW-1185">Reference proteome</keyword>
<protein>
    <submittedName>
        <fullName evidence="2">PG_binding_1 domain-containing protein</fullName>
    </submittedName>
</protein>
<keyword evidence="1" id="KW-0812">Transmembrane</keyword>
<proteinExistence type="predicted"/>
<dbReference type="PANTHER" id="PTHR37549">
    <property type="entry name" value="LIPOPROTEIN LPRI"/>
    <property type="match status" value="1"/>
</dbReference>
<sequence length="1470" mass="158043">MRRWNSGLALAKSHSTALANDAQKGRWEGRLATALLRTFGMVVVALFVGTPGLALADEVPGEFLGRWSTRCSDTNAPKIEMAANSIAITVGGKTYRYTGINASRTLYGGVKADGNRVWLPTSKRPGRKFAFVAAPPPFGAEGPMVLEEGVPEESDEIRSIFGAQFRRCKLGLRASAQQQLMQPDGPATVAAGDGQMASCSSGIVRGLKPGGDGFLAVRAGPGTSHHMLDRLHNGEPVWLCDQRGDWVGIAYGREDCGTEGSGPEHPYTGSCRAGWAHGRWIEMVAGPTSVEAGRGPSFDCARARTPPEQAICESAELSQLDVKMSAAFEAALFATVNQSETEAARSAQRDFMAQRDRCGSDSACLTQAYSERLSALAAAASPVLGQEANASGSPSSQTAGLAALRGLPAGIKSISFDDFNGIPLFGPADRASFPVFLTLVKLGTMPQFLEQNECTVVRALFTPEFIAQFARPYECAGDRLIWLGADEFATAEARRSFHDKYGKMVLALAPKLPLTIAFVDDIALGLYDEAKTGFPVGGYSNQFGSMGEPSSIAVDLSRDVPTWLNVSFFPNFEWPEPFLPMKSADAARDFIAEVNSWPYAEHNSPMPAATGQRTVRRVTVLEFASFDPKTARLEFSLNALSLHNLDLTRKLYDFPVTKPINSFSSGDIPERLVVASPVPLDEFYLNLRIVGEAGENAPEKVWARLVELVAHRDREFWSRPGKSKEVLSHDNARRPFFDNGEDGAVSTAFKRWAIAYAAGLPDEIELVGDYTNVSIDRDGHYTFQALKANGGPGIYSGAIAAIGLQSDQVVSVSGFDNLLLTLPNRPDFYVLDVDGETMLPFAGRRLLWKAVFKTGPRQSVSAEASKALLLHLEPISLILEEQGVEIARQTFEAVPRLDGGFSVDAPASPAGAALFDAPVALSGGLTNTLVAAALDPTQTDDAFERLVIQRWHLEQKGEPFGGRFFVEGKRLPGTEEARALFPDFAAWARARIPAFPIRLTIKADVERSPGVDFAGWQSLACISDALTQEDRFRIASNVRGLGAAIAQKGLAMNGAGSWGVEDELRVAALGLEPMASSFVHQVGCEVGSGPDADPMKIFTVTEASLPVPPPLGKAEKLSAEVTLQINAIAPVDSKPHYLDLLPPDVAAHLFSGGASKKTPAQTFIRMDADLVEVAYRDASGREIARLSADPAATLSGLLRKFEMKSAEMLRKPEAGEAYGPDMIGIQLGMSFDEAEAIIQRHMRVGRVLTGMRASPGAQPTGSITPATSGKLFISADEREFVAIFDDAPAVEGRVLAAWRRIYLDPEQMPETEVIEGLRSKYGTPITRTIEAGTRNFWSTPAGNDCRPSFSHGGARPALSASWRENGVPANLALPDGRPVPDAMLPMAMVSPLDPSNQQLARCGPVFTAEFSFDASRSVKAGYPTTDRDWIEQIISDVGPYMQAFSASRLALQGDEANVPGKAQTGGAVKF</sequence>
<keyword evidence="1" id="KW-1133">Transmembrane helix</keyword>
<organism evidence="2 3">
    <name type="scientific">Mesorhizobium escarrei</name>
    <dbReference type="NCBI Taxonomy" id="666018"/>
    <lineage>
        <taxon>Bacteria</taxon>
        <taxon>Pseudomonadati</taxon>
        <taxon>Pseudomonadota</taxon>
        <taxon>Alphaproteobacteria</taxon>
        <taxon>Hyphomicrobiales</taxon>
        <taxon>Phyllobacteriaceae</taxon>
        <taxon>Mesorhizobium</taxon>
    </lineage>
</organism>
<evidence type="ECO:0000256" key="1">
    <source>
        <dbReference type="SAM" id="Phobius"/>
    </source>
</evidence>
<dbReference type="Gene3D" id="2.30.30.40">
    <property type="entry name" value="SH3 Domains"/>
    <property type="match status" value="1"/>
</dbReference>
<accession>A0ABN8KCF4</accession>
<evidence type="ECO:0000313" key="3">
    <source>
        <dbReference type="Proteomes" id="UP001153050"/>
    </source>
</evidence>
<evidence type="ECO:0000313" key="2">
    <source>
        <dbReference type="EMBL" id="CAH2407224.1"/>
    </source>
</evidence>
<dbReference type="InterPro" id="IPR052755">
    <property type="entry name" value="Lysozyme_Inhibitor_LprI"/>
</dbReference>
<dbReference type="Proteomes" id="UP001153050">
    <property type="component" value="Unassembled WGS sequence"/>
</dbReference>
<comment type="caution">
    <text evidence="2">The sequence shown here is derived from an EMBL/GenBank/DDBJ whole genome shotgun (WGS) entry which is preliminary data.</text>
</comment>
<gene>
    <name evidence="2" type="ORF">MES5069_550198</name>
</gene>
<name>A0ABN8KCF4_9HYPH</name>
<reference evidence="2 3" key="1">
    <citation type="submission" date="2022-03" db="EMBL/GenBank/DDBJ databases">
        <authorList>
            <person name="Brunel B."/>
        </authorList>
    </citation>
    <scope>NUCLEOTIDE SEQUENCE [LARGE SCALE GENOMIC DNA]</scope>
    <source>
        <strain evidence="2">STM5069sample</strain>
    </source>
</reference>
<dbReference type="PANTHER" id="PTHR37549:SF1">
    <property type="entry name" value="LIPOPROTEIN LPRI"/>
    <property type="match status" value="1"/>
</dbReference>